<comment type="caution">
    <text evidence="5">The sequence shown here is derived from an EMBL/GenBank/DDBJ whole genome shotgun (WGS) entry which is preliminary data.</text>
</comment>
<dbReference type="GO" id="GO:0008270">
    <property type="term" value="F:zinc ion binding"/>
    <property type="evidence" value="ECO:0007669"/>
    <property type="project" value="InterPro"/>
</dbReference>
<dbReference type="Pfam" id="PF20430">
    <property type="entry name" value="Eplus_motif"/>
    <property type="match status" value="1"/>
</dbReference>
<sequence>MEITTMAEALQLHAQILKSGGPTADTHREAFSKLFTFSALSPAGDLSHARLILRSHPSPNSYFFNTLLRAYSHSPNPSHPLEALSLFSSILEDPHPAPDKFTYPFLFKCCARLGLNRAGEQVHAQVVKSGLTSDLYVAHGLIHMYSACGESGRALEIFDRMLERDVVSWTCTIDGLVDNDHPVKAIEMFEKMLSEGFKVNDATVVSVLRACAESGSLSTGKRAHAIARERDFASRTNVRTALIDMYSKCGSLDDARSVFGETEDKDVFHWTAMMLGLASHGMCREALNLFDEMRRLRIGPDERTMTAVLSACRNAGWVDKGLMYFRNMRKKYGVQPTIQHHGCIVDMLARAGRLGEAEDFIWKMPIEPDAVMWRTLIWACKVHGDCQRSIRLMKQLKLQDKGHDDCSSYVLMQNIYAAEGKWQDKARIRELMSQNGLRKPPGSSKIEVDGSIHEFIAGDSSHPEAKKIYKKLDEIQQRLTEEGHVPKVSEVMLKIGSQFKTLQLWHHSEKLAVAYGLIRTNLGSEIRIVKNLRSCEDCHEVMKLLSKIYGREIIVRDRIRFHYFRNGECSCGDRW</sequence>
<dbReference type="Pfam" id="PF14432">
    <property type="entry name" value="DYW_deaminase"/>
    <property type="match status" value="1"/>
</dbReference>
<name>A0A218X6D8_PUNGR</name>
<dbReference type="Pfam" id="PF13041">
    <property type="entry name" value="PPR_2"/>
    <property type="match status" value="2"/>
</dbReference>
<dbReference type="InterPro" id="IPR046960">
    <property type="entry name" value="PPR_At4g14850-like_plant"/>
</dbReference>
<dbReference type="EMBL" id="MTKT01002229">
    <property type="protein sequence ID" value="OWM80279.1"/>
    <property type="molecule type" value="Genomic_DNA"/>
</dbReference>
<dbReference type="InterPro" id="IPR046849">
    <property type="entry name" value="E2_motif"/>
</dbReference>
<dbReference type="InterPro" id="IPR032867">
    <property type="entry name" value="DYW_dom"/>
</dbReference>
<evidence type="ECO:0000259" key="4">
    <source>
        <dbReference type="Pfam" id="PF14432"/>
    </source>
</evidence>
<evidence type="ECO:0000256" key="1">
    <source>
        <dbReference type="ARBA" id="ARBA00006643"/>
    </source>
</evidence>
<dbReference type="FunFam" id="1.25.40.10:FF:000184">
    <property type="entry name" value="Pentatricopeptide repeat-containing protein, chloroplastic"/>
    <property type="match status" value="1"/>
</dbReference>
<comment type="similarity">
    <text evidence="1">Belongs to the PPR family. PCMP-H subfamily.</text>
</comment>
<dbReference type="InterPro" id="IPR011990">
    <property type="entry name" value="TPR-like_helical_dom_sf"/>
</dbReference>
<proteinExistence type="inferred from homology"/>
<keyword evidence="2" id="KW-0677">Repeat</keyword>
<dbReference type="InterPro" id="IPR002885">
    <property type="entry name" value="PPR_rpt"/>
</dbReference>
<dbReference type="GO" id="GO:0009451">
    <property type="term" value="P:RNA modification"/>
    <property type="evidence" value="ECO:0007669"/>
    <property type="project" value="InterPro"/>
</dbReference>
<gene>
    <name evidence="5" type="ORF">CDL15_Pgr019559</name>
</gene>
<dbReference type="Proteomes" id="UP000197138">
    <property type="component" value="Unassembled WGS sequence"/>
</dbReference>
<organism evidence="5 6">
    <name type="scientific">Punica granatum</name>
    <name type="common">Pomegranate</name>
    <dbReference type="NCBI Taxonomy" id="22663"/>
    <lineage>
        <taxon>Eukaryota</taxon>
        <taxon>Viridiplantae</taxon>
        <taxon>Streptophyta</taxon>
        <taxon>Embryophyta</taxon>
        <taxon>Tracheophyta</taxon>
        <taxon>Spermatophyta</taxon>
        <taxon>Magnoliopsida</taxon>
        <taxon>eudicotyledons</taxon>
        <taxon>Gunneridae</taxon>
        <taxon>Pentapetalae</taxon>
        <taxon>rosids</taxon>
        <taxon>malvids</taxon>
        <taxon>Myrtales</taxon>
        <taxon>Lythraceae</taxon>
        <taxon>Punica</taxon>
    </lineage>
</organism>
<evidence type="ECO:0000313" key="5">
    <source>
        <dbReference type="EMBL" id="OWM80279.1"/>
    </source>
</evidence>
<dbReference type="PANTHER" id="PTHR47926">
    <property type="entry name" value="PENTATRICOPEPTIDE REPEAT-CONTAINING PROTEIN"/>
    <property type="match status" value="1"/>
</dbReference>
<accession>A0A218X6D8</accession>
<evidence type="ECO:0000256" key="2">
    <source>
        <dbReference type="ARBA" id="ARBA00022737"/>
    </source>
</evidence>
<evidence type="ECO:0000313" key="6">
    <source>
        <dbReference type="Proteomes" id="UP000197138"/>
    </source>
</evidence>
<dbReference type="PROSITE" id="PS51375">
    <property type="entry name" value="PPR"/>
    <property type="match status" value="2"/>
</dbReference>
<dbReference type="NCBIfam" id="TIGR00756">
    <property type="entry name" value="PPR"/>
    <property type="match status" value="3"/>
</dbReference>
<reference evidence="6" key="1">
    <citation type="journal article" date="2017" name="Plant J.">
        <title>The pomegranate (Punica granatum L.) genome and the genomics of punicalagin biosynthesis.</title>
        <authorList>
            <person name="Qin G."/>
            <person name="Xu C."/>
            <person name="Ming R."/>
            <person name="Tang H."/>
            <person name="Guyot R."/>
            <person name="Kramer E.M."/>
            <person name="Hu Y."/>
            <person name="Yi X."/>
            <person name="Qi Y."/>
            <person name="Xu X."/>
            <person name="Gao Z."/>
            <person name="Pan H."/>
            <person name="Jian J."/>
            <person name="Tian Y."/>
            <person name="Yue Z."/>
            <person name="Xu Y."/>
        </authorList>
    </citation>
    <scope>NUCLEOTIDE SEQUENCE [LARGE SCALE GENOMIC DNA]</scope>
    <source>
        <strain evidence="6">cv. Dabenzi</strain>
    </source>
</reference>
<feature type="repeat" description="PPR" evidence="3">
    <location>
        <begin position="165"/>
        <end position="199"/>
    </location>
</feature>
<protein>
    <recommendedName>
        <fullName evidence="4">DYW domain-containing protein</fullName>
    </recommendedName>
</protein>
<feature type="domain" description="DYW" evidence="4">
    <location>
        <begin position="483"/>
        <end position="575"/>
    </location>
</feature>
<dbReference type="GO" id="GO:0003723">
    <property type="term" value="F:RNA binding"/>
    <property type="evidence" value="ECO:0007669"/>
    <property type="project" value="InterPro"/>
</dbReference>
<dbReference type="Pfam" id="PF20431">
    <property type="entry name" value="E_motif"/>
    <property type="match status" value="1"/>
</dbReference>
<dbReference type="FunFam" id="1.25.40.10:FF:000344">
    <property type="entry name" value="Pentatricopeptide repeat-containing protein"/>
    <property type="match status" value="1"/>
</dbReference>
<dbReference type="InterPro" id="IPR046848">
    <property type="entry name" value="E_motif"/>
</dbReference>
<feature type="repeat" description="PPR" evidence="3">
    <location>
        <begin position="266"/>
        <end position="300"/>
    </location>
</feature>
<dbReference type="PANTHER" id="PTHR47926:SF461">
    <property type="entry name" value="PENTATRICOPEPTIDE REPEAT SUPERFAMILY PROTEIN"/>
    <property type="match status" value="1"/>
</dbReference>
<dbReference type="AlphaFoldDB" id="A0A218X6D8"/>
<dbReference type="Gene3D" id="1.25.40.10">
    <property type="entry name" value="Tetratricopeptide repeat domain"/>
    <property type="match status" value="3"/>
</dbReference>
<evidence type="ECO:0000256" key="3">
    <source>
        <dbReference type="PROSITE-ProRule" id="PRU00708"/>
    </source>
</evidence>